<feature type="binding site" evidence="12">
    <location>
        <begin position="148"/>
        <end position="155"/>
    </location>
    <ligand>
        <name>ATP</name>
        <dbReference type="ChEBI" id="CHEBI:30616"/>
    </ligand>
</feature>
<dbReference type="InterPro" id="IPR000194">
    <property type="entry name" value="ATPase_F1/V1/A1_a/bsu_nucl-bd"/>
</dbReference>
<dbReference type="PANTHER" id="PTHR15184">
    <property type="entry name" value="ATP SYNTHASE"/>
    <property type="match status" value="1"/>
</dbReference>
<dbReference type="PANTHER" id="PTHR15184:SF71">
    <property type="entry name" value="ATP SYNTHASE SUBUNIT BETA, MITOCHONDRIAL"/>
    <property type="match status" value="1"/>
</dbReference>
<dbReference type="EC" id="7.1.2.2" evidence="12"/>
<protein>
    <recommendedName>
        <fullName evidence="12">ATP synthase subunit beta</fullName>
        <ecNumber evidence="12">7.1.2.2</ecNumber>
    </recommendedName>
    <alternativeName>
        <fullName evidence="12">ATP synthase F1 sector subunit beta</fullName>
    </alternativeName>
    <alternativeName>
        <fullName evidence="12">F-ATPase subunit beta</fullName>
    </alternativeName>
</protein>
<evidence type="ECO:0000256" key="2">
    <source>
        <dbReference type="ARBA" id="ARBA00008936"/>
    </source>
</evidence>
<keyword evidence="8 12" id="KW-0406">Ion transport</keyword>
<evidence type="ECO:0000256" key="8">
    <source>
        <dbReference type="ARBA" id="ARBA00023065"/>
    </source>
</evidence>
<evidence type="ECO:0000256" key="9">
    <source>
        <dbReference type="ARBA" id="ARBA00023136"/>
    </source>
</evidence>
<keyword evidence="4 12" id="KW-0547">Nucleotide-binding</keyword>
<dbReference type="NCBIfam" id="TIGR01039">
    <property type="entry name" value="atpD"/>
    <property type="match status" value="1"/>
</dbReference>
<evidence type="ECO:0000256" key="11">
    <source>
        <dbReference type="ARBA" id="ARBA00023310"/>
    </source>
</evidence>
<evidence type="ECO:0000256" key="1">
    <source>
        <dbReference type="ARBA" id="ARBA00004370"/>
    </source>
</evidence>
<comment type="subcellular location">
    <subcellularLocation>
        <location evidence="12">Cell membrane</location>
        <topology evidence="12">Peripheral membrane protein</topology>
    </subcellularLocation>
    <subcellularLocation>
        <location evidence="1">Membrane</location>
    </subcellularLocation>
</comment>
<evidence type="ECO:0000256" key="3">
    <source>
        <dbReference type="ARBA" id="ARBA00022448"/>
    </source>
</evidence>
<gene>
    <name evidence="12 14" type="primary">atpD</name>
    <name evidence="14" type="ORF">GCM10007860_01790</name>
</gene>
<dbReference type="InterPro" id="IPR055190">
    <property type="entry name" value="ATP-synt_VA_C"/>
</dbReference>
<keyword evidence="11 12" id="KW-0066">ATP synthesis</keyword>
<reference evidence="15" key="1">
    <citation type="journal article" date="2019" name="Int. J. Syst. Evol. Microbiol.">
        <title>The Global Catalogue of Microorganisms (GCM) 10K type strain sequencing project: providing services to taxonomists for standard genome sequencing and annotation.</title>
        <authorList>
            <consortium name="The Broad Institute Genomics Platform"/>
            <consortium name="The Broad Institute Genome Sequencing Center for Infectious Disease"/>
            <person name="Wu L."/>
            <person name="Ma J."/>
        </authorList>
    </citation>
    <scope>NUCLEOTIDE SEQUENCE [LARGE SCALE GENOMIC DNA]</scope>
    <source>
        <strain evidence="15">NBRC 104970</strain>
    </source>
</reference>
<keyword evidence="6 12" id="KW-0067">ATP-binding</keyword>
<feature type="domain" description="AAA+ ATPase" evidence="13">
    <location>
        <begin position="140"/>
        <end position="325"/>
    </location>
</feature>
<evidence type="ECO:0000256" key="6">
    <source>
        <dbReference type="ARBA" id="ARBA00022840"/>
    </source>
</evidence>
<dbReference type="Gene3D" id="2.40.10.170">
    <property type="match status" value="1"/>
</dbReference>
<keyword evidence="3 12" id="KW-0813">Transport</keyword>
<dbReference type="InterPro" id="IPR024034">
    <property type="entry name" value="ATPase_F1/V1_b/a_C"/>
</dbReference>
<proteinExistence type="inferred from homology"/>
<dbReference type="InterPro" id="IPR020003">
    <property type="entry name" value="ATPase_a/bsu_AS"/>
</dbReference>
<dbReference type="CDD" id="cd18110">
    <property type="entry name" value="ATP-synt_F1_beta_C"/>
    <property type="match status" value="1"/>
</dbReference>
<sequence>MSQGKIVQIIGPVVDVEFPRDNLPKVYDALLLVDQDLTLEVQQQLGDGIVRAIAMGSTDGLKRGLAVGNTHAPISVPVGKATLGRIMDVLGKPVDEAGPVEAEAKRAIHQSAPKFDELNQTIDLLETGIKVIDLVCPFAKGGKVGLFGGAGVGKTVNMMELINNIAKAHSGLSVFAGVGERTREGNDFYHEMKDSNVLDKVAMVYGQMNEPPGNRLRVALTGLTMAEHFRDEGRDILFFVDNIYRYTLAGTEVSALLGRMPSAVGYQPTLAEEMGVLQERITSTKTGSITSIQAVYVPADDLTDPSPATTFAHLDATVVLSRDIAALGIYPAVDPLASTSRQLDPQVVGDEHYQVARGVQSTLQKYKELQDIIAILGMDELSPEDKLTVSRARKIQRFLSQPFHVAEVFTGSPGKYVPLKETLKGFKGILNGDYDHLPEQAFYMVGGIEEALEKAKTLQ</sequence>
<dbReference type="SMART" id="SM00382">
    <property type="entry name" value="AAA"/>
    <property type="match status" value="1"/>
</dbReference>
<dbReference type="PROSITE" id="PS00152">
    <property type="entry name" value="ATPASE_ALPHA_BETA"/>
    <property type="match status" value="1"/>
</dbReference>
<evidence type="ECO:0000313" key="14">
    <source>
        <dbReference type="EMBL" id="GLS03036.1"/>
    </source>
</evidence>
<dbReference type="InterPro" id="IPR004100">
    <property type="entry name" value="ATPase_F1/V1/A1_a/bsu_N"/>
</dbReference>
<keyword evidence="12" id="KW-1003">Cell membrane</keyword>
<comment type="caution">
    <text evidence="14">The sequence shown here is derived from an EMBL/GenBank/DDBJ whole genome shotgun (WGS) entry which is preliminary data.</text>
</comment>
<name>A0ABQ6BMD3_9NEIS</name>
<dbReference type="InterPro" id="IPR050053">
    <property type="entry name" value="ATPase_alpha/beta_chains"/>
</dbReference>
<comment type="function">
    <text evidence="12">Produces ATP from ADP in the presence of a proton gradient across the membrane. The catalytic sites are hosted primarily by the beta subunits.</text>
</comment>
<comment type="catalytic activity">
    <reaction evidence="12">
        <text>ATP + H2O + 4 H(+)(in) = ADP + phosphate + 5 H(+)(out)</text>
        <dbReference type="Rhea" id="RHEA:57720"/>
        <dbReference type="ChEBI" id="CHEBI:15377"/>
        <dbReference type="ChEBI" id="CHEBI:15378"/>
        <dbReference type="ChEBI" id="CHEBI:30616"/>
        <dbReference type="ChEBI" id="CHEBI:43474"/>
        <dbReference type="ChEBI" id="CHEBI:456216"/>
        <dbReference type="EC" id="7.1.2.2"/>
    </reaction>
</comment>
<dbReference type="Pfam" id="PF22919">
    <property type="entry name" value="ATP-synt_VA_C"/>
    <property type="match status" value="1"/>
</dbReference>
<dbReference type="CDD" id="cd01133">
    <property type="entry name" value="F1-ATPase_beta_CD"/>
    <property type="match status" value="1"/>
</dbReference>
<dbReference type="RefSeq" id="WP_018746231.1">
    <property type="nucleotide sequence ID" value="NZ_BAABUF010000003.1"/>
</dbReference>
<evidence type="ECO:0000313" key="15">
    <source>
        <dbReference type="Proteomes" id="UP001156836"/>
    </source>
</evidence>
<organism evidence="14 15">
    <name type="scientific">Chitiniphilus shinanonensis</name>
    <dbReference type="NCBI Taxonomy" id="553088"/>
    <lineage>
        <taxon>Bacteria</taxon>
        <taxon>Pseudomonadati</taxon>
        <taxon>Pseudomonadota</taxon>
        <taxon>Betaproteobacteria</taxon>
        <taxon>Neisseriales</taxon>
        <taxon>Chitinibacteraceae</taxon>
        <taxon>Chitiniphilus</taxon>
    </lineage>
</organism>
<keyword evidence="7 12" id="KW-1278">Translocase</keyword>
<evidence type="ECO:0000259" key="13">
    <source>
        <dbReference type="SMART" id="SM00382"/>
    </source>
</evidence>
<keyword evidence="10 12" id="KW-0139">CF(1)</keyword>
<keyword evidence="15" id="KW-1185">Reference proteome</keyword>
<evidence type="ECO:0000256" key="5">
    <source>
        <dbReference type="ARBA" id="ARBA00022781"/>
    </source>
</evidence>
<evidence type="ECO:0000256" key="4">
    <source>
        <dbReference type="ARBA" id="ARBA00022741"/>
    </source>
</evidence>
<dbReference type="SUPFAM" id="SSF52540">
    <property type="entry name" value="P-loop containing nucleoside triphosphate hydrolases"/>
    <property type="match status" value="1"/>
</dbReference>
<dbReference type="HAMAP" id="MF_01347">
    <property type="entry name" value="ATP_synth_beta_bact"/>
    <property type="match status" value="1"/>
</dbReference>
<evidence type="ECO:0000256" key="12">
    <source>
        <dbReference type="HAMAP-Rule" id="MF_01347"/>
    </source>
</evidence>
<dbReference type="InterPro" id="IPR003593">
    <property type="entry name" value="AAA+_ATPase"/>
</dbReference>
<dbReference type="Pfam" id="PF00006">
    <property type="entry name" value="ATP-synt_ab"/>
    <property type="match status" value="1"/>
</dbReference>
<keyword evidence="5 12" id="KW-0375">Hydrogen ion transport</keyword>
<dbReference type="EMBL" id="BSOZ01000001">
    <property type="protein sequence ID" value="GLS03036.1"/>
    <property type="molecule type" value="Genomic_DNA"/>
</dbReference>
<dbReference type="SUPFAM" id="SSF47917">
    <property type="entry name" value="C-terminal domain of alpha and beta subunits of F1 ATP synthase"/>
    <property type="match status" value="1"/>
</dbReference>
<accession>A0ABQ6BMD3</accession>
<dbReference type="InterPro" id="IPR027417">
    <property type="entry name" value="P-loop_NTPase"/>
</dbReference>
<dbReference type="Gene3D" id="1.10.1140.10">
    <property type="entry name" value="Bovine Mitochondrial F1-atpase, Atp Synthase Beta Chain, Chain D, domain 3"/>
    <property type="match status" value="1"/>
</dbReference>
<comment type="similarity">
    <text evidence="2 12">Belongs to the ATPase alpha/beta chains family.</text>
</comment>
<evidence type="ECO:0000256" key="7">
    <source>
        <dbReference type="ARBA" id="ARBA00022967"/>
    </source>
</evidence>
<dbReference type="CDD" id="cd18115">
    <property type="entry name" value="ATP-synt_F1_beta_N"/>
    <property type="match status" value="1"/>
</dbReference>
<keyword evidence="9 12" id="KW-0472">Membrane</keyword>
<dbReference type="SUPFAM" id="SSF50615">
    <property type="entry name" value="N-terminal domain of alpha and beta subunits of F1 ATP synthase"/>
    <property type="match status" value="1"/>
</dbReference>
<dbReference type="Pfam" id="PF02874">
    <property type="entry name" value="ATP-synt_ab_N"/>
    <property type="match status" value="1"/>
</dbReference>
<dbReference type="Gene3D" id="3.40.50.300">
    <property type="entry name" value="P-loop containing nucleotide triphosphate hydrolases"/>
    <property type="match status" value="1"/>
</dbReference>
<dbReference type="InterPro" id="IPR005722">
    <property type="entry name" value="ATP_synth_F1_bsu"/>
</dbReference>
<evidence type="ECO:0000256" key="10">
    <source>
        <dbReference type="ARBA" id="ARBA00023196"/>
    </source>
</evidence>
<dbReference type="InterPro" id="IPR036121">
    <property type="entry name" value="ATPase_F1/V1/A1_a/bsu_N_sf"/>
</dbReference>
<dbReference type="Proteomes" id="UP001156836">
    <property type="component" value="Unassembled WGS sequence"/>
</dbReference>